<keyword evidence="2" id="KW-1185">Reference proteome</keyword>
<evidence type="ECO:0000313" key="2">
    <source>
        <dbReference type="Proteomes" id="UP000594220"/>
    </source>
</evidence>
<sequence>MKRENSNLKVMGGMCPVDLLVGARVSWDPALPNRVLGWDCFWDRQQQHWECWTAEK</sequence>
<accession>A0A7M4EDS4</accession>
<evidence type="ECO:0000313" key="1">
    <source>
        <dbReference type="Ensembl" id="ENSCPRP00005008351.1"/>
    </source>
</evidence>
<reference evidence="1" key="2">
    <citation type="submission" date="2025-09" db="UniProtKB">
        <authorList>
            <consortium name="Ensembl"/>
        </authorList>
    </citation>
    <scope>IDENTIFICATION</scope>
</reference>
<proteinExistence type="predicted"/>
<reference evidence="1" key="1">
    <citation type="submission" date="2025-08" db="UniProtKB">
        <authorList>
            <consortium name="Ensembl"/>
        </authorList>
    </citation>
    <scope>IDENTIFICATION</scope>
</reference>
<dbReference type="AlphaFoldDB" id="A0A7M4EDS4"/>
<protein>
    <submittedName>
        <fullName evidence="1">Uncharacterized protein</fullName>
    </submittedName>
</protein>
<name>A0A7M4EDS4_CROPO</name>
<organism evidence="1 2">
    <name type="scientific">Crocodylus porosus</name>
    <name type="common">Saltwater crocodile</name>
    <name type="synonym">Estuarine crocodile</name>
    <dbReference type="NCBI Taxonomy" id="8502"/>
    <lineage>
        <taxon>Eukaryota</taxon>
        <taxon>Metazoa</taxon>
        <taxon>Chordata</taxon>
        <taxon>Craniata</taxon>
        <taxon>Vertebrata</taxon>
        <taxon>Euteleostomi</taxon>
        <taxon>Archelosauria</taxon>
        <taxon>Archosauria</taxon>
        <taxon>Crocodylia</taxon>
        <taxon>Longirostres</taxon>
        <taxon>Crocodylidae</taxon>
        <taxon>Crocodylus</taxon>
    </lineage>
</organism>
<dbReference type="Proteomes" id="UP000594220">
    <property type="component" value="Unplaced"/>
</dbReference>
<dbReference type="Ensembl" id="ENSCPRT00005009835.1">
    <property type="protein sequence ID" value="ENSCPRP00005008351.1"/>
    <property type="gene ID" value="ENSCPRG00005005962.1"/>
</dbReference>